<dbReference type="EMBL" id="JANPWE010000008">
    <property type="protein sequence ID" value="MCR6546553.1"/>
    <property type="molecule type" value="Genomic_DNA"/>
</dbReference>
<gene>
    <name evidence="1" type="ORF">NVS47_13705</name>
</gene>
<keyword evidence="2" id="KW-1185">Reference proteome</keyword>
<organism evidence="1 2">
    <name type="scientific">Dehalobacterium formicoaceticum</name>
    <dbReference type="NCBI Taxonomy" id="51515"/>
    <lineage>
        <taxon>Bacteria</taxon>
        <taxon>Bacillati</taxon>
        <taxon>Bacillota</taxon>
        <taxon>Clostridia</taxon>
        <taxon>Eubacteriales</taxon>
        <taxon>Peptococcaceae</taxon>
        <taxon>Dehalobacterium</taxon>
    </lineage>
</organism>
<dbReference type="PANTHER" id="PTHR42958:SF2">
    <property type="entry name" value="UPTAKE HYDROGENASE LARGE SUBUNIT"/>
    <property type="match status" value="1"/>
</dbReference>
<evidence type="ECO:0000313" key="2">
    <source>
        <dbReference type="Proteomes" id="UP001524944"/>
    </source>
</evidence>
<dbReference type="Proteomes" id="UP001524944">
    <property type="component" value="Unassembled WGS sequence"/>
</dbReference>
<accession>A0ABT1Y6N5</accession>
<reference evidence="1 2" key="1">
    <citation type="submission" date="2022-08" db="EMBL/GenBank/DDBJ databases">
        <title>Proteogenomics of the novel Dehalobacterium formicoaceticum strain EZ94 highlights a key role of methyltransferases during anaerobic dichloromethane degradation.</title>
        <authorList>
            <person name="Wasmund K."/>
        </authorList>
    </citation>
    <scope>NUCLEOTIDE SEQUENCE [LARGE SCALE GENOMIC DNA]</scope>
    <source>
        <strain evidence="1 2">EZ94</strain>
    </source>
</reference>
<evidence type="ECO:0000313" key="1">
    <source>
        <dbReference type="EMBL" id="MCR6546553.1"/>
    </source>
</evidence>
<dbReference type="InterPro" id="IPR050867">
    <property type="entry name" value="NiFe/NiFeSe_hydrgnase_LSU"/>
</dbReference>
<dbReference type="Pfam" id="PF00374">
    <property type="entry name" value="NiFeSe_Hases"/>
    <property type="match status" value="1"/>
</dbReference>
<comment type="caution">
    <text evidence="1">The sequence shown here is derived from an EMBL/GenBank/DDBJ whole genome shotgun (WGS) entry which is preliminary data.</text>
</comment>
<dbReference type="InterPro" id="IPR001501">
    <property type="entry name" value="Ni-dep_hyd_lsu"/>
</dbReference>
<dbReference type="SUPFAM" id="SSF56762">
    <property type="entry name" value="HydB/Nqo4-like"/>
    <property type="match status" value="1"/>
</dbReference>
<name>A0ABT1Y6N5_9FIRM</name>
<dbReference type="Gene3D" id="1.10.645.10">
    <property type="entry name" value="Cytochrome-c3 Hydrogenase, chain B"/>
    <property type="match status" value="1"/>
</dbReference>
<sequence length="75" mass="8347">MSFYQIITPSAWNLSTRSNSDVKGTAEQALIGTPIREINHTIEIGRTIRSFDPFISCATHIYTGGKHINTIQVVQ</sequence>
<dbReference type="InterPro" id="IPR029014">
    <property type="entry name" value="NiFe-Hase_large"/>
</dbReference>
<dbReference type="RefSeq" id="WP_257913931.1">
    <property type="nucleotide sequence ID" value="NZ_JANPWE010000008.1"/>
</dbReference>
<protein>
    <submittedName>
        <fullName evidence="1">Nickel-dependent hydrogenase large subunit</fullName>
    </submittedName>
</protein>
<dbReference type="PANTHER" id="PTHR42958">
    <property type="entry name" value="HYDROGENASE-2 LARGE CHAIN"/>
    <property type="match status" value="1"/>
</dbReference>
<proteinExistence type="predicted"/>